<evidence type="ECO:0000313" key="10">
    <source>
        <dbReference type="EMBL" id="AOM65842.1"/>
    </source>
</evidence>
<feature type="binding site" evidence="8">
    <location>
        <begin position="198"/>
        <end position="199"/>
    </location>
    <ligand>
        <name>1-deoxy-D-xylulose 5-phosphate</name>
        <dbReference type="ChEBI" id="CHEBI:57792"/>
    </ligand>
</feature>
<dbReference type="CDD" id="cd04728">
    <property type="entry name" value="ThiG"/>
    <property type="match status" value="1"/>
</dbReference>
<dbReference type="InterPro" id="IPR033983">
    <property type="entry name" value="Thiazole_synthase_ThiG"/>
</dbReference>
<keyword evidence="5 8" id="KW-0784">Thiamine biosynthesis</keyword>
<organism evidence="10">
    <name type="scientific">Apophlaea sinclairii</name>
    <dbReference type="NCBI Taxonomy" id="212746"/>
    <lineage>
        <taxon>Eukaryota</taxon>
        <taxon>Rhodophyta</taxon>
        <taxon>Florideophyceae</taxon>
        <taxon>Hildenbrandiophycidae</taxon>
        <taxon>Hildenbrandiales</taxon>
        <taxon>Hildenbrandiaceae</taxon>
        <taxon>Apophlaea</taxon>
    </lineage>
</organism>
<evidence type="ECO:0000256" key="2">
    <source>
        <dbReference type="ARBA" id="ARBA00004948"/>
    </source>
</evidence>
<evidence type="ECO:0000256" key="6">
    <source>
        <dbReference type="ARBA" id="ARBA00023270"/>
    </source>
</evidence>
<geneLocation type="plastid" evidence="10"/>
<feature type="binding site" evidence="8">
    <location>
        <begin position="220"/>
        <end position="221"/>
    </location>
    <ligand>
        <name>1-deoxy-D-xylulose 5-phosphate</name>
        <dbReference type="ChEBI" id="CHEBI:57792"/>
    </ligand>
</feature>
<evidence type="ECO:0000256" key="3">
    <source>
        <dbReference type="ARBA" id="ARBA00011960"/>
    </source>
</evidence>
<dbReference type="EC" id="2.8.1.10" evidence="3 8"/>
<comment type="similarity">
    <text evidence="8">Belongs to the ThiG family.</text>
</comment>
<feature type="binding site" evidence="8">
    <location>
        <position position="172"/>
    </location>
    <ligand>
        <name>1-deoxy-D-xylulose 5-phosphate</name>
        <dbReference type="ChEBI" id="CHEBI:57792"/>
    </ligand>
</feature>
<dbReference type="InterPro" id="IPR013785">
    <property type="entry name" value="Aldolase_TIM"/>
</dbReference>
<proteinExistence type="inferred from homology"/>
<dbReference type="RefSeq" id="YP_009296702.1">
    <property type="nucleotide sequence ID" value="NC_031172.1"/>
</dbReference>
<evidence type="ECO:0000256" key="7">
    <source>
        <dbReference type="ARBA" id="ARBA00049897"/>
    </source>
</evidence>
<comment type="subunit">
    <text evidence="8">Homotetramer. Forms heterodimers with either ThiH or ThiS.</text>
</comment>
<comment type="subcellular location">
    <subcellularLocation>
        <location evidence="8">Cytoplasm</location>
    </subcellularLocation>
</comment>
<reference evidence="10" key="1">
    <citation type="journal article" date="2016" name="BMC Biol.">
        <title>Parallel evolution of highly conserved plastid genome architecture in red seaweeds and seed plants.</title>
        <authorList>
            <person name="Lee J."/>
            <person name="Cho C.H."/>
            <person name="Park S.I."/>
            <person name="Choi J.W."/>
            <person name="Song H.S."/>
            <person name="West J.A."/>
            <person name="Bhattacharya D."/>
            <person name="Yoon H.S."/>
        </authorList>
    </citation>
    <scope>NUCLEOTIDE SEQUENCE</scope>
</reference>
<dbReference type="PANTHER" id="PTHR34266">
    <property type="entry name" value="THIAZOLE SYNTHASE"/>
    <property type="match status" value="1"/>
</dbReference>
<dbReference type="GO" id="GO:1990107">
    <property type="term" value="F:thiazole synthase activity"/>
    <property type="evidence" value="ECO:0007669"/>
    <property type="project" value="UniProtKB-EC"/>
</dbReference>
<protein>
    <recommendedName>
        <fullName evidence="3 8">Thiazole synthase</fullName>
        <ecNumber evidence="3 8">2.8.1.10</ecNumber>
    </recommendedName>
</protein>
<gene>
    <name evidence="8 10" type="primary">thiG</name>
    <name evidence="10" type="ORF">Apop_152</name>
</gene>
<dbReference type="InterPro" id="IPR008867">
    <property type="entry name" value="ThiG"/>
</dbReference>
<evidence type="ECO:0000256" key="5">
    <source>
        <dbReference type="ARBA" id="ARBA00022977"/>
    </source>
</evidence>
<dbReference type="AlphaFoldDB" id="A0A1C9CBU3"/>
<evidence type="ECO:0000256" key="1">
    <source>
        <dbReference type="ARBA" id="ARBA00002834"/>
    </source>
</evidence>
<evidence type="ECO:0000256" key="8">
    <source>
        <dbReference type="HAMAP-Rule" id="MF_00443"/>
    </source>
</evidence>
<sequence>MVENMSYNHFCIAGRHFKSRLMLGTGKYKNLKDAQTSINISSASIVTVAIRRAQVVKLRGFSNLIDGLDWSRLWLLPNTAGCQTASEAIRVAKLGREMSKRLGQEKNNFVKLEVIPDTQYLFPDSIGTLKAAEYLIKNNFSVLPYISPDPLLAKQLEEIGCSTVMPLASPIGSSQGLKNLFNLQIIIENSKVPVIVDAGISTPSDASKVMELGAEAVLINTAIARAGSSPRMALAMKFAVKSGRLAYLASKSSLKNIADPSSPYCGVLS</sequence>
<comment type="catalytic activity">
    <reaction evidence="7 8">
        <text>[ThiS sulfur-carrier protein]-C-terminal-Gly-aminoethanethioate + 2-iminoacetate + 1-deoxy-D-xylulose 5-phosphate = [ThiS sulfur-carrier protein]-C-terminal Gly-Gly + 2-[(2R,5Z)-2-carboxy-4-methylthiazol-5(2H)-ylidene]ethyl phosphate + 2 H2O + H(+)</text>
        <dbReference type="Rhea" id="RHEA:26297"/>
        <dbReference type="Rhea" id="RHEA-COMP:12909"/>
        <dbReference type="Rhea" id="RHEA-COMP:19908"/>
        <dbReference type="ChEBI" id="CHEBI:15377"/>
        <dbReference type="ChEBI" id="CHEBI:15378"/>
        <dbReference type="ChEBI" id="CHEBI:57792"/>
        <dbReference type="ChEBI" id="CHEBI:62899"/>
        <dbReference type="ChEBI" id="CHEBI:77846"/>
        <dbReference type="ChEBI" id="CHEBI:90778"/>
        <dbReference type="ChEBI" id="CHEBI:232372"/>
        <dbReference type="EC" id="2.8.1.10"/>
    </reaction>
</comment>
<feature type="active site" description="Schiff-base intermediate with DXP" evidence="8">
    <location>
        <position position="111"/>
    </location>
</feature>
<dbReference type="SUPFAM" id="SSF110399">
    <property type="entry name" value="ThiG-like"/>
    <property type="match status" value="1"/>
</dbReference>
<keyword evidence="4 8" id="KW-0808">Transferase</keyword>
<keyword evidence="8" id="KW-0963">Cytoplasm</keyword>
<evidence type="ECO:0000259" key="9">
    <source>
        <dbReference type="Pfam" id="PF05690"/>
    </source>
</evidence>
<comment type="function">
    <text evidence="1 8">Catalyzes the rearrangement of 1-deoxy-D-xylulose 5-phosphate (DXP) to produce the thiazole phosphate moiety of thiamine. Sulfur is provided by the thiocarboxylate moiety of the carrier protein ThiS. In vitro, sulfur can be provided by H(2)S.</text>
</comment>
<keyword evidence="10" id="KW-0934">Plastid</keyword>
<evidence type="ECO:0000256" key="4">
    <source>
        <dbReference type="ARBA" id="ARBA00022679"/>
    </source>
</evidence>
<dbReference type="GeneID" id="29073078"/>
<comment type="pathway">
    <text evidence="2 8">Cofactor biosynthesis; thiamine diphosphate biosynthesis.</text>
</comment>
<dbReference type="Gene3D" id="3.20.20.70">
    <property type="entry name" value="Aldolase class I"/>
    <property type="match status" value="1"/>
</dbReference>
<keyword evidence="6 8" id="KW-0704">Schiff base</keyword>
<dbReference type="GO" id="GO:0005737">
    <property type="term" value="C:cytoplasm"/>
    <property type="evidence" value="ECO:0007669"/>
    <property type="project" value="UniProtKB-SubCell"/>
</dbReference>
<dbReference type="EMBL" id="KX284716">
    <property type="protein sequence ID" value="AOM65842.1"/>
    <property type="molecule type" value="Genomic_DNA"/>
</dbReference>
<feature type="domain" description="Thiazole synthase ThiG" evidence="9">
    <location>
        <begin position="12"/>
        <end position="263"/>
    </location>
</feature>
<dbReference type="HAMAP" id="MF_00443">
    <property type="entry name" value="ThiG"/>
    <property type="match status" value="1"/>
</dbReference>
<dbReference type="PANTHER" id="PTHR34266:SF2">
    <property type="entry name" value="THIAZOLE SYNTHASE"/>
    <property type="match status" value="1"/>
</dbReference>
<accession>A0A1C9CBU3</accession>
<dbReference type="Pfam" id="PF05690">
    <property type="entry name" value="ThiG"/>
    <property type="match status" value="1"/>
</dbReference>
<dbReference type="UniPathway" id="UPA00060"/>
<name>A0A1C9CBU3_9FLOR</name>
<dbReference type="GO" id="GO:0009229">
    <property type="term" value="P:thiamine diphosphate biosynthetic process"/>
    <property type="evidence" value="ECO:0007669"/>
    <property type="project" value="UniProtKB-UniRule"/>
</dbReference>